<protein>
    <submittedName>
        <fullName evidence="1">Uncharacterized protein</fullName>
    </submittedName>
</protein>
<comment type="caution">
    <text evidence="1">The sequence shown here is derived from an EMBL/GenBank/DDBJ whole genome shotgun (WGS) entry which is preliminary data.</text>
</comment>
<keyword evidence="2" id="KW-1185">Reference proteome</keyword>
<reference evidence="1 2" key="1">
    <citation type="journal article" date="2022" name="Genome Biol. Evol.">
        <title>The Spruce Budworm Genome: Reconstructing the Evolutionary History of Antifreeze Proteins.</title>
        <authorList>
            <person name="Beliveau C."/>
            <person name="Gagne P."/>
            <person name="Picq S."/>
            <person name="Vernygora O."/>
            <person name="Keeling C.I."/>
            <person name="Pinkney K."/>
            <person name="Doucet D."/>
            <person name="Wen F."/>
            <person name="Johnston J.S."/>
            <person name="Maaroufi H."/>
            <person name="Boyle B."/>
            <person name="Laroche J."/>
            <person name="Dewar K."/>
            <person name="Juretic N."/>
            <person name="Blackburn G."/>
            <person name="Nisole A."/>
            <person name="Brunet B."/>
            <person name="Brandao M."/>
            <person name="Lumley L."/>
            <person name="Duan J."/>
            <person name="Quan G."/>
            <person name="Lucarotti C.J."/>
            <person name="Roe A.D."/>
            <person name="Sperling F.A.H."/>
            <person name="Levesque R.C."/>
            <person name="Cusson M."/>
        </authorList>
    </citation>
    <scope>NUCLEOTIDE SEQUENCE [LARGE SCALE GENOMIC DNA]</scope>
    <source>
        <strain evidence="1">Glfc:IPQL:Cfum</strain>
    </source>
</reference>
<sequence>MTTNMGATRLCVLLAALVSVKMMVAQPTFGTKIWCDMFCDDDDDDNDDNDDDSSSSSFEDLLDSFLNPCAGCETKKPAKKKTTTTTVAPGMQQPFNIMIPPSNGMNLTMVNTGMSWLMNFMPWPAQSAKATTAADATTAAPGTTKAGTTAAADGTTAETTTAKA</sequence>
<gene>
    <name evidence="1" type="ORF">MSG28_007968</name>
</gene>
<evidence type="ECO:0000313" key="2">
    <source>
        <dbReference type="Proteomes" id="UP001064048"/>
    </source>
</evidence>
<accession>A0ACC0J9L2</accession>
<name>A0ACC0J9L2_CHOFU</name>
<evidence type="ECO:0000313" key="1">
    <source>
        <dbReference type="EMBL" id="KAI8420754.1"/>
    </source>
</evidence>
<dbReference type="EMBL" id="CM046113">
    <property type="protein sequence ID" value="KAI8420754.1"/>
    <property type="molecule type" value="Genomic_DNA"/>
</dbReference>
<proteinExistence type="predicted"/>
<organism evidence="1 2">
    <name type="scientific">Choristoneura fumiferana</name>
    <name type="common">Spruce budworm moth</name>
    <name type="synonym">Archips fumiferana</name>
    <dbReference type="NCBI Taxonomy" id="7141"/>
    <lineage>
        <taxon>Eukaryota</taxon>
        <taxon>Metazoa</taxon>
        <taxon>Ecdysozoa</taxon>
        <taxon>Arthropoda</taxon>
        <taxon>Hexapoda</taxon>
        <taxon>Insecta</taxon>
        <taxon>Pterygota</taxon>
        <taxon>Neoptera</taxon>
        <taxon>Endopterygota</taxon>
        <taxon>Lepidoptera</taxon>
        <taxon>Glossata</taxon>
        <taxon>Ditrysia</taxon>
        <taxon>Tortricoidea</taxon>
        <taxon>Tortricidae</taxon>
        <taxon>Tortricinae</taxon>
        <taxon>Choristoneura</taxon>
    </lineage>
</organism>
<dbReference type="Proteomes" id="UP001064048">
    <property type="component" value="Chromosome 13"/>
</dbReference>